<dbReference type="GO" id="GO:0005524">
    <property type="term" value="F:ATP binding"/>
    <property type="evidence" value="ECO:0007669"/>
    <property type="project" value="UniProtKB-KW"/>
</dbReference>
<dbReference type="EMBL" id="JAAARO010000018">
    <property type="protein sequence ID" value="KAF5732016.1"/>
    <property type="molecule type" value="Genomic_DNA"/>
</dbReference>
<dbReference type="InterPro" id="IPR011009">
    <property type="entry name" value="Kinase-like_dom_sf"/>
</dbReference>
<keyword evidence="5" id="KW-0472">Membrane</keyword>
<dbReference type="FunFam" id="3.30.200.20:FF:000777">
    <property type="entry name" value="probably inactive receptor-like protein kinase At2g46850"/>
    <property type="match status" value="1"/>
</dbReference>
<keyword evidence="4" id="KW-0067">ATP-binding</keyword>
<organism evidence="8 9">
    <name type="scientific">Tripterygium wilfordii</name>
    <name type="common">Thunder God vine</name>
    <dbReference type="NCBI Taxonomy" id="458696"/>
    <lineage>
        <taxon>Eukaryota</taxon>
        <taxon>Viridiplantae</taxon>
        <taxon>Streptophyta</taxon>
        <taxon>Embryophyta</taxon>
        <taxon>Tracheophyta</taxon>
        <taxon>Spermatophyta</taxon>
        <taxon>Magnoliopsida</taxon>
        <taxon>eudicotyledons</taxon>
        <taxon>Gunneridae</taxon>
        <taxon>Pentapetalae</taxon>
        <taxon>rosids</taxon>
        <taxon>fabids</taxon>
        <taxon>Celastrales</taxon>
        <taxon>Celastraceae</taxon>
        <taxon>Tripterygium</taxon>
    </lineage>
</organism>
<keyword evidence="3" id="KW-0547">Nucleotide-binding</keyword>
<keyword evidence="9" id="KW-1185">Reference proteome</keyword>
<evidence type="ECO:0000259" key="7">
    <source>
        <dbReference type="PROSITE" id="PS50011"/>
    </source>
</evidence>
<dbReference type="InterPro" id="IPR000719">
    <property type="entry name" value="Prot_kinase_dom"/>
</dbReference>
<sequence>MLTSFLFFTLLYQTPISYSLQEIPSKWNEKCGNFHIPYPFHLNNSCASLVPIAFHVFCLNSTNLFLNIDSQKYKVLEFYSDGVLVDFPGAFPSKCRQYNDLNSFGFTGNDYFGLSGDNVIGLYDCEDSSLCKADCETIDLPGCDGNDSGSPGCCYQLSDHTTWKFGDGFSVFSKFGCRGFSSWVVSRGTTTGKRGVKLEWAIPLNSSKVVCASNAKIVNATSVRGGIRCLCQDGFVGDGFANGVGCTKSCIKNGEEAYGSDCYTRKGNQKTVIIIAGVLGPIFIVASLIALLCLVKRPIKAEAYYHDQRAHFPSTISFRKACRTRLFNYQELEEATKGFDSSQKLADVTHGTIYAGVLGDGSHVAVHKVQCEGEKDLSQVLSRIEVLSSVLHRNMARLLGCSIDSGYTPLVVYEYPANGTLEEHLHRNRGQNFGLDWNKRISIAVETASVFAFLQYEISVPIFHHDLRAGCILVDEEFSVRIAGFELLNPSRVEHESHLQKHRGGLHMSKSDVYDFGVLLLEMITGSKQIDLPTVALQKIKSGKLEEIVDPDLYYHEQPASRQEQIEIVADLATRCMLFGKDGKIGMIDVARELLHITKDSIHGGSRRGPALEETFSNSSLLQMISMSPDSIHVP</sequence>
<dbReference type="AlphaFoldDB" id="A0A7J7CE70"/>
<dbReference type="Gene3D" id="1.10.510.10">
    <property type="entry name" value="Transferase(Phosphotransferase) domain 1"/>
    <property type="match status" value="1"/>
</dbReference>
<dbReference type="Gene3D" id="3.30.200.20">
    <property type="entry name" value="Phosphorylase Kinase, domain 1"/>
    <property type="match status" value="1"/>
</dbReference>
<protein>
    <recommendedName>
        <fullName evidence="7">Protein kinase domain-containing protein</fullName>
    </recommendedName>
</protein>
<gene>
    <name evidence="8" type="ORF">HS088_TW18G00704</name>
</gene>
<name>A0A7J7CE70_TRIWF</name>
<evidence type="ECO:0000256" key="3">
    <source>
        <dbReference type="ARBA" id="ARBA00022741"/>
    </source>
</evidence>
<dbReference type="SUPFAM" id="SSF56112">
    <property type="entry name" value="Protein kinase-like (PK-like)"/>
    <property type="match status" value="1"/>
</dbReference>
<comment type="caution">
    <text evidence="8">The sequence shown here is derived from an EMBL/GenBank/DDBJ whole genome shotgun (WGS) entry which is preliminary data.</text>
</comment>
<comment type="subcellular location">
    <subcellularLocation>
        <location evidence="1">Membrane</location>
        <topology evidence="1">Single-pass membrane protein</topology>
    </subcellularLocation>
</comment>
<feature type="transmembrane region" description="Helical" evidence="5">
    <location>
        <begin position="272"/>
        <end position="295"/>
    </location>
</feature>
<evidence type="ECO:0000313" key="9">
    <source>
        <dbReference type="Proteomes" id="UP000593562"/>
    </source>
</evidence>
<feature type="signal peptide" evidence="6">
    <location>
        <begin position="1"/>
        <end position="19"/>
    </location>
</feature>
<feature type="domain" description="Protein kinase" evidence="7">
    <location>
        <begin position="339"/>
        <end position="599"/>
    </location>
</feature>
<dbReference type="GO" id="GO:0016020">
    <property type="term" value="C:membrane"/>
    <property type="evidence" value="ECO:0007669"/>
    <property type="project" value="UniProtKB-SubCell"/>
</dbReference>
<evidence type="ECO:0000256" key="1">
    <source>
        <dbReference type="ARBA" id="ARBA00004167"/>
    </source>
</evidence>
<dbReference type="PROSITE" id="PS50011">
    <property type="entry name" value="PROTEIN_KINASE_DOM"/>
    <property type="match status" value="1"/>
</dbReference>
<evidence type="ECO:0000256" key="2">
    <source>
        <dbReference type="ARBA" id="ARBA00022729"/>
    </source>
</evidence>
<proteinExistence type="predicted"/>
<dbReference type="PANTHER" id="PTHR46008:SF2">
    <property type="entry name" value="LEAF RUST 10 DISEASE-RESISTANCE LOCUS RECEPTOR-LIKE PROTEIN KINASE-LIKE 1.4"/>
    <property type="match status" value="1"/>
</dbReference>
<keyword evidence="5" id="KW-1133">Transmembrane helix</keyword>
<evidence type="ECO:0000256" key="6">
    <source>
        <dbReference type="SAM" id="SignalP"/>
    </source>
</evidence>
<dbReference type="Pfam" id="PF07714">
    <property type="entry name" value="PK_Tyr_Ser-Thr"/>
    <property type="match status" value="1"/>
</dbReference>
<evidence type="ECO:0000256" key="4">
    <source>
        <dbReference type="ARBA" id="ARBA00022840"/>
    </source>
</evidence>
<dbReference type="OrthoDB" id="1847747at2759"/>
<dbReference type="PANTHER" id="PTHR46008">
    <property type="entry name" value="LEAF RUST 10 DISEASE-RESISTANCE LOCUS RECEPTOR-LIKE PROTEIN KINASE-LIKE 1.4"/>
    <property type="match status" value="1"/>
</dbReference>
<dbReference type="InParanoid" id="A0A7J7CE70"/>
<dbReference type="Proteomes" id="UP000593562">
    <property type="component" value="Unassembled WGS sequence"/>
</dbReference>
<keyword evidence="2 6" id="KW-0732">Signal</keyword>
<dbReference type="Pfam" id="PF13947">
    <property type="entry name" value="GUB_WAK_bind"/>
    <property type="match status" value="1"/>
</dbReference>
<dbReference type="InterPro" id="IPR025287">
    <property type="entry name" value="WAK_GUB"/>
</dbReference>
<feature type="chain" id="PRO_5029776466" description="Protein kinase domain-containing protein" evidence="6">
    <location>
        <begin position="20"/>
        <end position="635"/>
    </location>
</feature>
<dbReference type="GO" id="GO:0030247">
    <property type="term" value="F:polysaccharide binding"/>
    <property type="evidence" value="ECO:0007669"/>
    <property type="project" value="InterPro"/>
</dbReference>
<evidence type="ECO:0000256" key="5">
    <source>
        <dbReference type="SAM" id="Phobius"/>
    </source>
</evidence>
<evidence type="ECO:0000313" key="8">
    <source>
        <dbReference type="EMBL" id="KAF5732016.1"/>
    </source>
</evidence>
<reference evidence="8 9" key="1">
    <citation type="journal article" date="2020" name="Nat. Commun.">
        <title>Genome of Tripterygium wilfordii and identification of cytochrome P450 involved in triptolide biosynthesis.</title>
        <authorList>
            <person name="Tu L."/>
            <person name="Su P."/>
            <person name="Zhang Z."/>
            <person name="Gao L."/>
            <person name="Wang J."/>
            <person name="Hu T."/>
            <person name="Zhou J."/>
            <person name="Zhang Y."/>
            <person name="Zhao Y."/>
            <person name="Liu Y."/>
            <person name="Song Y."/>
            <person name="Tong Y."/>
            <person name="Lu Y."/>
            <person name="Yang J."/>
            <person name="Xu C."/>
            <person name="Jia M."/>
            <person name="Peters R.J."/>
            <person name="Huang L."/>
            <person name="Gao W."/>
        </authorList>
    </citation>
    <scope>NUCLEOTIDE SEQUENCE [LARGE SCALE GENOMIC DNA]</scope>
    <source>
        <strain evidence="9">cv. XIE 37</strain>
        <tissue evidence="8">Leaf</tissue>
    </source>
</reference>
<accession>A0A7J7CE70</accession>
<dbReference type="GO" id="GO:0004672">
    <property type="term" value="F:protein kinase activity"/>
    <property type="evidence" value="ECO:0007669"/>
    <property type="project" value="InterPro"/>
</dbReference>
<keyword evidence="5" id="KW-0812">Transmembrane</keyword>
<dbReference type="InterPro" id="IPR001245">
    <property type="entry name" value="Ser-Thr/Tyr_kinase_cat_dom"/>
</dbReference>